<reference evidence="3 4" key="1">
    <citation type="submission" date="2018-09" db="EMBL/GenBank/DDBJ databases">
        <title>Draft genome of Simplicispira sp. NY-02.</title>
        <authorList>
            <person name="Im W.T."/>
        </authorList>
    </citation>
    <scope>NUCLEOTIDE SEQUENCE [LARGE SCALE GENOMIC DNA]</scope>
    <source>
        <strain evidence="3 4">NY-02</strain>
    </source>
</reference>
<dbReference type="PANTHER" id="PTHR43680">
    <property type="entry name" value="NITRATE REDUCTASE MOLYBDENUM COFACTOR ASSEMBLY CHAPERONE"/>
    <property type="match status" value="1"/>
</dbReference>
<keyword evidence="1" id="KW-0534">Nitrate assimilation</keyword>
<evidence type="ECO:0000313" key="4">
    <source>
        <dbReference type="Proteomes" id="UP000266302"/>
    </source>
</evidence>
<evidence type="ECO:0000313" key="3">
    <source>
        <dbReference type="EMBL" id="RID97412.1"/>
    </source>
</evidence>
<dbReference type="Proteomes" id="UP000266302">
    <property type="component" value="Unassembled WGS sequence"/>
</dbReference>
<dbReference type="InterPro" id="IPR003765">
    <property type="entry name" value="NO3_reductase_chaperone_NarJ"/>
</dbReference>
<dbReference type="Gene3D" id="1.10.3480.10">
    <property type="entry name" value="TorD-like"/>
    <property type="match status" value="1"/>
</dbReference>
<dbReference type="InterPro" id="IPR036411">
    <property type="entry name" value="TorD-like_sf"/>
</dbReference>
<dbReference type="GO" id="GO:0051082">
    <property type="term" value="F:unfolded protein binding"/>
    <property type="evidence" value="ECO:0007669"/>
    <property type="project" value="InterPro"/>
</dbReference>
<dbReference type="AlphaFoldDB" id="A0A398C3B5"/>
<feature type="region of interest" description="Disordered" evidence="2">
    <location>
        <begin position="200"/>
        <end position="230"/>
    </location>
</feature>
<accession>A0A398C3B5</accession>
<organism evidence="3 4">
    <name type="scientific">Simplicispira hankyongi</name>
    <dbReference type="NCBI Taxonomy" id="2315688"/>
    <lineage>
        <taxon>Bacteria</taxon>
        <taxon>Pseudomonadati</taxon>
        <taxon>Pseudomonadota</taxon>
        <taxon>Betaproteobacteria</taxon>
        <taxon>Burkholderiales</taxon>
        <taxon>Comamonadaceae</taxon>
        <taxon>Simplicispira</taxon>
    </lineage>
</organism>
<dbReference type="NCBIfam" id="TIGR00684">
    <property type="entry name" value="narJ"/>
    <property type="match status" value="1"/>
</dbReference>
<dbReference type="GO" id="GO:0016530">
    <property type="term" value="F:metallochaperone activity"/>
    <property type="evidence" value="ECO:0007669"/>
    <property type="project" value="TreeGrafter"/>
</dbReference>
<evidence type="ECO:0000256" key="1">
    <source>
        <dbReference type="ARBA" id="ARBA00023063"/>
    </source>
</evidence>
<protein>
    <submittedName>
        <fullName evidence="3">Nitrate reductase molybdenum cofactor assembly chaperone</fullName>
    </submittedName>
</protein>
<gene>
    <name evidence="3" type="primary">narJ</name>
    <name evidence="3" type="ORF">D3F03_14190</name>
</gene>
<name>A0A398C3B5_9BURK</name>
<sequence>MFNKPPASLRLTLRALGRLIGYPDAELRAVLPQLADALAAEQALTPERLHELQALCEQIARQDPMDAEARYVDTFDRGRQTSLHLFEHVHGDSRDRGPALIDLLQTYERAGLQFEAPELPDHLSVVLEFASTQPTDVARDFLAEMAHILTLVFSALLTRESPYASVIAAVLEVSGQQVQAVPLPEEPEIDEAWAEPEVFGGCSTEGQARPGTAQPLHFVRNPRASEGASL</sequence>
<dbReference type="GO" id="GO:0042128">
    <property type="term" value="P:nitrate assimilation"/>
    <property type="evidence" value="ECO:0007669"/>
    <property type="project" value="UniProtKB-KW"/>
</dbReference>
<dbReference type="RefSeq" id="WP_119110080.1">
    <property type="nucleotide sequence ID" value="NZ_QXJC01000007.1"/>
</dbReference>
<keyword evidence="4" id="KW-1185">Reference proteome</keyword>
<dbReference type="SUPFAM" id="SSF89155">
    <property type="entry name" value="TorD-like"/>
    <property type="match status" value="1"/>
</dbReference>
<dbReference type="Pfam" id="PF02613">
    <property type="entry name" value="Nitrate_red_del"/>
    <property type="match status" value="1"/>
</dbReference>
<comment type="caution">
    <text evidence="3">The sequence shown here is derived from an EMBL/GenBank/DDBJ whole genome shotgun (WGS) entry which is preliminary data.</text>
</comment>
<dbReference type="EMBL" id="QXJC01000007">
    <property type="protein sequence ID" value="RID97412.1"/>
    <property type="molecule type" value="Genomic_DNA"/>
</dbReference>
<evidence type="ECO:0000256" key="2">
    <source>
        <dbReference type="SAM" id="MobiDB-lite"/>
    </source>
</evidence>
<proteinExistence type="predicted"/>
<dbReference type="PANTHER" id="PTHR43680:SF2">
    <property type="entry name" value="NITRATE REDUCTASE MOLYBDENUM COFACTOR ASSEMBLY CHAPERONE NARJ"/>
    <property type="match status" value="1"/>
</dbReference>
<dbReference type="InterPro" id="IPR020945">
    <property type="entry name" value="DMSO/NO3_reduct_chaperone"/>
</dbReference>
<dbReference type="OrthoDB" id="8478585at2"/>
<dbReference type="GO" id="GO:0051131">
    <property type="term" value="P:chaperone-mediated protein complex assembly"/>
    <property type="evidence" value="ECO:0007669"/>
    <property type="project" value="InterPro"/>
</dbReference>